<reference evidence="2 3" key="1">
    <citation type="journal article" date="2021" name="Elife">
        <title>Chloroplast acquisition without the gene transfer in kleptoplastic sea slugs, Plakobranchus ocellatus.</title>
        <authorList>
            <person name="Maeda T."/>
            <person name="Takahashi S."/>
            <person name="Yoshida T."/>
            <person name="Shimamura S."/>
            <person name="Takaki Y."/>
            <person name="Nagai Y."/>
            <person name="Toyoda A."/>
            <person name="Suzuki Y."/>
            <person name="Arimoto A."/>
            <person name="Ishii H."/>
            <person name="Satoh N."/>
            <person name="Nishiyama T."/>
            <person name="Hasebe M."/>
            <person name="Maruyama T."/>
            <person name="Minagawa J."/>
            <person name="Obokata J."/>
            <person name="Shigenobu S."/>
        </authorList>
    </citation>
    <scope>NUCLEOTIDE SEQUENCE [LARGE SCALE GENOMIC DNA]</scope>
</reference>
<accession>A0AAV4CCQ6</accession>
<feature type="region of interest" description="Disordered" evidence="1">
    <location>
        <begin position="77"/>
        <end position="105"/>
    </location>
</feature>
<proteinExistence type="predicted"/>
<evidence type="ECO:0000256" key="1">
    <source>
        <dbReference type="SAM" id="MobiDB-lite"/>
    </source>
</evidence>
<comment type="caution">
    <text evidence="2">The sequence shown here is derived from an EMBL/GenBank/DDBJ whole genome shotgun (WGS) entry which is preliminary data.</text>
</comment>
<dbReference type="Proteomes" id="UP000735302">
    <property type="component" value="Unassembled WGS sequence"/>
</dbReference>
<evidence type="ECO:0000313" key="2">
    <source>
        <dbReference type="EMBL" id="GFO29663.1"/>
    </source>
</evidence>
<sequence length="105" mass="11920">MRHHNVLLILASNASQKNHQWFQLKQRKVHNENHCGDLIHIISTYQVLTSFDRVDLRGAGLLLLPYSAKVKNFRNMPPHQQPLIPSATAATGASREGKRCEGNQR</sequence>
<protein>
    <submittedName>
        <fullName evidence="2">Uncharacterized protein</fullName>
    </submittedName>
</protein>
<gene>
    <name evidence="2" type="ORF">PoB_005616800</name>
</gene>
<name>A0AAV4CCQ6_9GAST</name>
<organism evidence="2 3">
    <name type="scientific">Plakobranchus ocellatus</name>
    <dbReference type="NCBI Taxonomy" id="259542"/>
    <lineage>
        <taxon>Eukaryota</taxon>
        <taxon>Metazoa</taxon>
        <taxon>Spiralia</taxon>
        <taxon>Lophotrochozoa</taxon>
        <taxon>Mollusca</taxon>
        <taxon>Gastropoda</taxon>
        <taxon>Heterobranchia</taxon>
        <taxon>Euthyneura</taxon>
        <taxon>Panpulmonata</taxon>
        <taxon>Sacoglossa</taxon>
        <taxon>Placobranchoidea</taxon>
        <taxon>Plakobranchidae</taxon>
        <taxon>Plakobranchus</taxon>
    </lineage>
</organism>
<keyword evidence="3" id="KW-1185">Reference proteome</keyword>
<feature type="compositionally biased region" description="Basic and acidic residues" evidence="1">
    <location>
        <begin position="95"/>
        <end position="105"/>
    </location>
</feature>
<evidence type="ECO:0000313" key="3">
    <source>
        <dbReference type="Proteomes" id="UP000735302"/>
    </source>
</evidence>
<dbReference type="AlphaFoldDB" id="A0AAV4CCQ6"/>
<dbReference type="EMBL" id="BLXT01006181">
    <property type="protein sequence ID" value="GFO29663.1"/>
    <property type="molecule type" value="Genomic_DNA"/>
</dbReference>